<dbReference type="InterPro" id="IPR014746">
    <property type="entry name" value="Gln_synth/guanido_kin_cat_dom"/>
</dbReference>
<dbReference type="FunFam" id="3.30.590.10:FF:000005">
    <property type="entry name" value="Probable glutamine synthetase"/>
    <property type="match status" value="1"/>
</dbReference>
<dbReference type="InterPro" id="IPR036651">
    <property type="entry name" value="Gln_synt_N_sf"/>
</dbReference>
<dbReference type="RefSeq" id="WP_104418680.1">
    <property type="nucleotide sequence ID" value="NZ_PTJC01000005.1"/>
</dbReference>
<evidence type="ECO:0000256" key="3">
    <source>
        <dbReference type="ARBA" id="ARBA00022741"/>
    </source>
</evidence>
<name>A0A2S6I9D0_9BACT</name>
<sequence>MKLSLDQLRQDPTQRVKVGVTDLDGVLRAKYLSAEKLLNAVDKGFGFCNVIFGWDIADAVYPEPLPDPGFADASARIDTHTLRSVPWEEGIPFFLGDFRDDNGLAGTACPRSLLLRVIDQASALGFTARFGPEYEWFTYRETPESLAEKDHRSPRPLTPGMFGYSGLRTSQYAAFHRDLYDQLRSFDVQLEGLHTETGPGVLEAAVSHRETLEAADRAVLLKLGVKEISYRHGLVSSFMAKPSVTLPGCGGHLHQSLWRDGTNAFHDSGAADGMSTTLKQYVAGQLLFLPEIMPLFAPTVNSYKRYIEGSWAATRANWGTENRTVALRYIPGDATATRLETRVPGADANPYLAIAAALAAGLYGIEHELELELPMVRGSSYEQAVGQPLPKHLGEATEAMRRSERVSELLGESFCGHFVRSRQLEWNRFLEVVTDWETRRYFEQI</sequence>
<evidence type="ECO:0000313" key="8">
    <source>
        <dbReference type="EMBL" id="PPK88107.1"/>
    </source>
</evidence>
<dbReference type="GO" id="GO:0042402">
    <property type="term" value="P:biogenic amine catabolic process"/>
    <property type="evidence" value="ECO:0007669"/>
    <property type="project" value="UniProtKB-ARBA"/>
</dbReference>
<evidence type="ECO:0000256" key="6">
    <source>
        <dbReference type="RuleBase" id="RU000384"/>
    </source>
</evidence>
<dbReference type="Pfam" id="PF00120">
    <property type="entry name" value="Gln-synt_C"/>
    <property type="match status" value="1"/>
</dbReference>
<dbReference type="InterPro" id="IPR008146">
    <property type="entry name" value="Gln_synth_cat_dom"/>
</dbReference>
<dbReference type="GO" id="GO:0006542">
    <property type="term" value="P:glutamine biosynthetic process"/>
    <property type="evidence" value="ECO:0007669"/>
    <property type="project" value="InterPro"/>
</dbReference>
<feature type="domain" description="GS catalytic" evidence="7">
    <location>
        <begin position="110"/>
        <end position="445"/>
    </location>
</feature>
<accession>A0A2S6I9D0</accession>
<keyword evidence="4" id="KW-0067">ATP-binding</keyword>
<keyword evidence="9" id="KW-1185">Reference proteome</keyword>
<evidence type="ECO:0000259" key="7">
    <source>
        <dbReference type="PROSITE" id="PS51987"/>
    </source>
</evidence>
<organism evidence="8 9">
    <name type="scientific">Neolewinella xylanilytica</name>
    <dbReference type="NCBI Taxonomy" id="1514080"/>
    <lineage>
        <taxon>Bacteria</taxon>
        <taxon>Pseudomonadati</taxon>
        <taxon>Bacteroidota</taxon>
        <taxon>Saprospiria</taxon>
        <taxon>Saprospirales</taxon>
        <taxon>Lewinellaceae</taxon>
        <taxon>Neolewinella</taxon>
    </lineage>
</organism>
<dbReference type="AlphaFoldDB" id="A0A2S6I9D0"/>
<reference evidence="8 9" key="1">
    <citation type="submission" date="2018-02" db="EMBL/GenBank/DDBJ databases">
        <title>Genomic Encyclopedia of Archaeal and Bacterial Type Strains, Phase II (KMG-II): from individual species to whole genera.</title>
        <authorList>
            <person name="Goeker M."/>
        </authorList>
    </citation>
    <scope>NUCLEOTIDE SEQUENCE [LARGE SCALE GENOMIC DNA]</scope>
    <source>
        <strain evidence="8 9">DSM 29526</strain>
    </source>
</reference>
<keyword evidence="3" id="KW-0547">Nucleotide-binding</keyword>
<gene>
    <name evidence="8" type="ORF">CLV84_1071</name>
</gene>
<comment type="similarity">
    <text evidence="1 5 6">Belongs to the glutamine synthetase family.</text>
</comment>
<proteinExistence type="inferred from homology"/>
<evidence type="ECO:0000256" key="5">
    <source>
        <dbReference type="PROSITE-ProRule" id="PRU01331"/>
    </source>
</evidence>
<evidence type="ECO:0000313" key="9">
    <source>
        <dbReference type="Proteomes" id="UP000237662"/>
    </source>
</evidence>
<dbReference type="PROSITE" id="PS51987">
    <property type="entry name" value="GS_CATALYTIC"/>
    <property type="match status" value="1"/>
</dbReference>
<evidence type="ECO:0000256" key="1">
    <source>
        <dbReference type="ARBA" id="ARBA00009897"/>
    </source>
</evidence>
<dbReference type="SMART" id="SM01230">
    <property type="entry name" value="Gln-synt_C"/>
    <property type="match status" value="1"/>
</dbReference>
<protein>
    <submittedName>
        <fullName evidence="8">Glutamine synthetase</fullName>
    </submittedName>
</protein>
<dbReference type="OrthoDB" id="9807095at2"/>
<dbReference type="PANTHER" id="PTHR43785">
    <property type="entry name" value="GAMMA-GLUTAMYLPUTRESCINE SYNTHETASE"/>
    <property type="match status" value="1"/>
</dbReference>
<comment type="caution">
    <text evidence="8">The sequence shown here is derived from an EMBL/GenBank/DDBJ whole genome shotgun (WGS) entry which is preliminary data.</text>
</comment>
<dbReference type="Gene3D" id="3.10.20.70">
    <property type="entry name" value="Glutamine synthetase, N-terminal domain"/>
    <property type="match status" value="1"/>
</dbReference>
<evidence type="ECO:0000256" key="2">
    <source>
        <dbReference type="ARBA" id="ARBA00022598"/>
    </source>
</evidence>
<evidence type="ECO:0000256" key="4">
    <source>
        <dbReference type="ARBA" id="ARBA00022840"/>
    </source>
</evidence>
<dbReference type="SUPFAM" id="SSF55931">
    <property type="entry name" value="Glutamine synthetase/guanido kinase"/>
    <property type="match status" value="1"/>
</dbReference>
<dbReference type="GO" id="GO:0006576">
    <property type="term" value="P:biogenic amine metabolic process"/>
    <property type="evidence" value="ECO:0007669"/>
    <property type="project" value="UniProtKB-ARBA"/>
</dbReference>
<dbReference type="GO" id="GO:0004356">
    <property type="term" value="F:glutamine synthetase activity"/>
    <property type="evidence" value="ECO:0007669"/>
    <property type="project" value="InterPro"/>
</dbReference>
<dbReference type="Proteomes" id="UP000237662">
    <property type="component" value="Unassembled WGS sequence"/>
</dbReference>
<dbReference type="EMBL" id="PTJC01000005">
    <property type="protein sequence ID" value="PPK88107.1"/>
    <property type="molecule type" value="Genomic_DNA"/>
</dbReference>
<dbReference type="GO" id="GO:0005524">
    <property type="term" value="F:ATP binding"/>
    <property type="evidence" value="ECO:0007669"/>
    <property type="project" value="UniProtKB-KW"/>
</dbReference>
<dbReference type="Gene3D" id="3.30.590.10">
    <property type="entry name" value="Glutamine synthetase/guanido kinase, catalytic domain"/>
    <property type="match status" value="1"/>
</dbReference>
<keyword evidence="2" id="KW-0436">Ligase</keyword>
<dbReference type="PANTHER" id="PTHR43785:SF12">
    <property type="entry name" value="TYPE-1 GLUTAMINE SYNTHETASE 2"/>
    <property type="match status" value="1"/>
</dbReference>